<sequence length="80" mass="9033">MRLQPAMLRLPAMLLQPGMLLLRAMLLLPGMLRLPAMLLLPGTRQQARTQHLTEQRLVRSYCMQRVPQLPTGMLRGGISS</sequence>
<evidence type="ECO:0000256" key="1">
    <source>
        <dbReference type="SAM" id="Phobius"/>
    </source>
</evidence>
<name>A0ABX2NT94_9BURK</name>
<gene>
    <name evidence="2" type="ORF">FSB64_28670</name>
</gene>
<feature type="transmembrane region" description="Helical" evidence="1">
    <location>
        <begin position="20"/>
        <end position="40"/>
    </location>
</feature>
<comment type="caution">
    <text evidence="2">The sequence shown here is derived from an EMBL/GenBank/DDBJ whole genome shotgun (WGS) entry which is preliminary data.</text>
</comment>
<proteinExistence type="predicted"/>
<reference evidence="2 3" key="1">
    <citation type="submission" date="2019-08" db="EMBL/GenBank/DDBJ databases">
        <title>Paraburkholderia simonii sp. nov. and P. youngii sp. nov. Brazilian and Mexican Mimosa-associated rhizobia.</title>
        <authorList>
            <person name="Mavima L."/>
            <person name="Beukes C.W."/>
            <person name="Palmer M."/>
            <person name="De Meyer S.E."/>
            <person name="James E.K."/>
            <person name="Maluk M."/>
            <person name="Avontuur J.R."/>
            <person name="Chan W.Y."/>
            <person name="Venter S.N."/>
            <person name="Steenkamp E.T."/>
        </authorList>
    </citation>
    <scope>NUCLEOTIDE SEQUENCE [LARGE SCALE GENOMIC DNA]</scope>
    <source>
        <strain evidence="2 3">JPY454</strain>
    </source>
</reference>
<dbReference type="Proteomes" id="UP000821598">
    <property type="component" value="Unassembled WGS sequence"/>
</dbReference>
<evidence type="ECO:0000313" key="3">
    <source>
        <dbReference type="Proteomes" id="UP000821598"/>
    </source>
</evidence>
<evidence type="ECO:0008006" key="4">
    <source>
        <dbReference type="Google" id="ProtNLM"/>
    </source>
</evidence>
<evidence type="ECO:0000313" key="2">
    <source>
        <dbReference type="EMBL" id="NVI07664.1"/>
    </source>
</evidence>
<keyword evidence="3" id="KW-1185">Reference proteome</keyword>
<keyword evidence="1" id="KW-0472">Membrane</keyword>
<keyword evidence="1" id="KW-0812">Transmembrane</keyword>
<protein>
    <recommendedName>
        <fullName evidence="4">Secreted protein</fullName>
    </recommendedName>
</protein>
<dbReference type="EMBL" id="VOMC01000036">
    <property type="protein sequence ID" value="NVI07664.1"/>
    <property type="molecule type" value="Genomic_DNA"/>
</dbReference>
<organism evidence="2 3">
    <name type="scientific">Paraburkholderia youngii</name>
    <dbReference type="NCBI Taxonomy" id="2782701"/>
    <lineage>
        <taxon>Bacteria</taxon>
        <taxon>Pseudomonadati</taxon>
        <taxon>Pseudomonadota</taxon>
        <taxon>Betaproteobacteria</taxon>
        <taxon>Burkholderiales</taxon>
        <taxon>Burkholderiaceae</taxon>
        <taxon>Paraburkholderia</taxon>
    </lineage>
</organism>
<accession>A0ABX2NT94</accession>
<keyword evidence="1" id="KW-1133">Transmembrane helix</keyword>